<sequence>MIKKLTSIFSLIAILFALGTHESKAQDENLLQFSGVILDADSLNPLPFSTVIIKNTNRGTTSDYYGFFSFVAEPGDTIRFSNVGYRSELYIIPDTLQTSRYSMIQLLNRDTVELKEVTVYPWPTKEQFKEAFLSLNTPDDDYQRAMRNLRQATMRDKIMNMPMADGSANFKYAMQNRNSQIYSAGQFPSYTIFNPLAWAKFISAWKNGDFKQE</sequence>
<comment type="caution">
    <text evidence="2">The sequence shown here is derived from an EMBL/GenBank/DDBJ whole genome shotgun (WGS) entry which is preliminary data.</text>
</comment>
<protein>
    <submittedName>
        <fullName evidence="2">Carboxypeptidase-like regulatory domain-containing protein</fullName>
    </submittedName>
</protein>
<dbReference type="RefSeq" id="WP_151166546.1">
    <property type="nucleotide sequence ID" value="NZ_WACR01000002.1"/>
</dbReference>
<reference evidence="2 3" key="1">
    <citation type="submission" date="2019-09" db="EMBL/GenBank/DDBJ databases">
        <title>Genomes of Cryomorphaceae.</title>
        <authorList>
            <person name="Bowman J.P."/>
        </authorList>
    </citation>
    <scope>NUCLEOTIDE SEQUENCE [LARGE SCALE GENOMIC DNA]</scope>
    <source>
        <strain evidence="2 3">KCTC 52047</strain>
    </source>
</reference>
<feature type="signal peptide" evidence="1">
    <location>
        <begin position="1"/>
        <end position="25"/>
    </location>
</feature>
<keyword evidence="2" id="KW-0378">Hydrolase</keyword>
<accession>A0A6N6MBB6</accession>
<feature type="chain" id="PRO_5026868229" evidence="1">
    <location>
        <begin position="26"/>
        <end position="213"/>
    </location>
</feature>
<dbReference type="AlphaFoldDB" id="A0A6N6MBB6"/>
<organism evidence="2 3">
    <name type="scientific">Salibacter halophilus</name>
    <dbReference type="NCBI Taxonomy" id="1803916"/>
    <lineage>
        <taxon>Bacteria</taxon>
        <taxon>Pseudomonadati</taxon>
        <taxon>Bacteroidota</taxon>
        <taxon>Flavobacteriia</taxon>
        <taxon>Flavobacteriales</taxon>
        <taxon>Salibacteraceae</taxon>
        <taxon>Salibacter</taxon>
    </lineage>
</organism>
<dbReference type="InterPro" id="IPR008969">
    <property type="entry name" value="CarboxyPept-like_regulatory"/>
</dbReference>
<evidence type="ECO:0000256" key="1">
    <source>
        <dbReference type="SAM" id="SignalP"/>
    </source>
</evidence>
<keyword evidence="2" id="KW-0121">Carboxypeptidase</keyword>
<dbReference type="Gene3D" id="2.60.40.1120">
    <property type="entry name" value="Carboxypeptidase-like, regulatory domain"/>
    <property type="match status" value="1"/>
</dbReference>
<name>A0A6N6MBB6_9FLAO</name>
<dbReference type="SUPFAM" id="SSF49464">
    <property type="entry name" value="Carboxypeptidase regulatory domain-like"/>
    <property type="match status" value="1"/>
</dbReference>
<dbReference type="GO" id="GO:0004180">
    <property type="term" value="F:carboxypeptidase activity"/>
    <property type="evidence" value="ECO:0007669"/>
    <property type="project" value="UniProtKB-KW"/>
</dbReference>
<keyword evidence="3" id="KW-1185">Reference proteome</keyword>
<keyword evidence="2" id="KW-0645">Protease</keyword>
<dbReference type="Pfam" id="PF13715">
    <property type="entry name" value="CarbopepD_reg_2"/>
    <property type="match status" value="1"/>
</dbReference>
<keyword evidence="1" id="KW-0732">Signal</keyword>
<dbReference type="Proteomes" id="UP000435357">
    <property type="component" value="Unassembled WGS sequence"/>
</dbReference>
<proteinExistence type="predicted"/>
<evidence type="ECO:0000313" key="2">
    <source>
        <dbReference type="EMBL" id="KAB1065721.1"/>
    </source>
</evidence>
<evidence type="ECO:0000313" key="3">
    <source>
        <dbReference type="Proteomes" id="UP000435357"/>
    </source>
</evidence>
<dbReference type="EMBL" id="WACR01000002">
    <property type="protein sequence ID" value="KAB1065721.1"/>
    <property type="molecule type" value="Genomic_DNA"/>
</dbReference>
<dbReference type="OrthoDB" id="1427655at2"/>
<gene>
    <name evidence="2" type="ORF">F3059_03425</name>
</gene>